<dbReference type="SUPFAM" id="SSF52540">
    <property type="entry name" value="P-loop containing nucleoside triphosphate hydrolases"/>
    <property type="match status" value="1"/>
</dbReference>
<accession>A0A1Z4GG45</accession>
<dbReference type="CDD" id="cd00130">
    <property type="entry name" value="PAS"/>
    <property type="match status" value="1"/>
</dbReference>
<dbReference type="InterPro" id="IPR036890">
    <property type="entry name" value="HATPase_C_sf"/>
</dbReference>
<keyword evidence="3" id="KW-0418">Kinase</keyword>
<dbReference type="InterPro" id="IPR013655">
    <property type="entry name" value="PAS_fold_3"/>
</dbReference>
<evidence type="ECO:0000256" key="1">
    <source>
        <dbReference type="ARBA" id="ARBA00000085"/>
    </source>
</evidence>
<dbReference type="SMART" id="SM00065">
    <property type="entry name" value="GAF"/>
    <property type="match status" value="1"/>
</dbReference>
<dbReference type="InterPro" id="IPR029016">
    <property type="entry name" value="GAF-like_dom_sf"/>
</dbReference>
<dbReference type="OrthoDB" id="573511at2"/>
<dbReference type="SMART" id="SM00220">
    <property type="entry name" value="S_TKc"/>
    <property type="match status" value="1"/>
</dbReference>
<dbReference type="PROSITE" id="PS50109">
    <property type="entry name" value="HIS_KIN"/>
    <property type="match status" value="1"/>
</dbReference>
<dbReference type="InterPro" id="IPR041664">
    <property type="entry name" value="AAA_16"/>
</dbReference>
<dbReference type="EC" id="2.7.13.3" evidence="2"/>
<dbReference type="Gene3D" id="3.30.450.20">
    <property type="entry name" value="PAS domain"/>
    <property type="match status" value="1"/>
</dbReference>
<dbReference type="SUPFAM" id="SSF55781">
    <property type="entry name" value="GAF domain-like"/>
    <property type="match status" value="1"/>
</dbReference>
<dbReference type="Pfam" id="PF01590">
    <property type="entry name" value="GAF"/>
    <property type="match status" value="1"/>
</dbReference>
<dbReference type="GO" id="GO:0000160">
    <property type="term" value="P:phosphorelay signal transduction system"/>
    <property type="evidence" value="ECO:0007669"/>
    <property type="project" value="UniProtKB-KW"/>
</dbReference>
<keyword evidence="5" id="KW-0175">Coiled coil</keyword>
<dbReference type="PROSITE" id="PS50011">
    <property type="entry name" value="PROTEIN_KINASE_DOM"/>
    <property type="match status" value="1"/>
</dbReference>
<evidence type="ECO:0000259" key="6">
    <source>
        <dbReference type="PROSITE" id="PS50011"/>
    </source>
</evidence>
<dbReference type="Pfam" id="PF08447">
    <property type="entry name" value="PAS_3"/>
    <property type="match status" value="1"/>
</dbReference>
<dbReference type="SUPFAM" id="SSF55785">
    <property type="entry name" value="PYP-like sensor domain (PAS domain)"/>
    <property type="match status" value="1"/>
</dbReference>
<dbReference type="Gene3D" id="1.10.287.130">
    <property type="match status" value="1"/>
</dbReference>
<evidence type="ECO:0000256" key="2">
    <source>
        <dbReference type="ARBA" id="ARBA00012438"/>
    </source>
</evidence>
<name>A0A1Z4GG45_9CYAN</name>
<dbReference type="InterPro" id="IPR003594">
    <property type="entry name" value="HATPase_dom"/>
</dbReference>
<evidence type="ECO:0000259" key="7">
    <source>
        <dbReference type="PROSITE" id="PS50109"/>
    </source>
</evidence>
<dbReference type="PROSITE" id="PS00108">
    <property type="entry name" value="PROTEIN_KINASE_ST"/>
    <property type="match status" value="1"/>
</dbReference>
<keyword evidence="3" id="KW-0808">Transferase</keyword>
<evidence type="ECO:0000256" key="5">
    <source>
        <dbReference type="SAM" id="Coils"/>
    </source>
</evidence>
<dbReference type="SMART" id="SM00387">
    <property type="entry name" value="HATPase_c"/>
    <property type="match status" value="1"/>
</dbReference>
<dbReference type="Gene3D" id="1.10.510.10">
    <property type="entry name" value="Transferase(Phosphotransferase) domain 1"/>
    <property type="match status" value="1"/>
</dbReference>
<keyword evidence="10" id="KW-1185">Reference proteome</keyword>
<keyword evidence="4" id="KW-0902">Two-component regulatory system</keyword>
<dbReference type="PRINTS" id="PR00344">
    <property type="entry name" value="BCTRLSENSOR"/>
</dbReference>
<dbReference type="Gene3D" id="3.30.565.10">
    <property type="entry name" value="Histidine kinase-like ATPase, C-terminal domain"/>
    <property type="match status" value="1"/>
</dbReference>
<feature type="domain" description="PAS" evidence="8">
    <location>
        <begin position="1543"/>
        <end position="1601"/>
    </location>
</feature>
<dbReference type="InterPro" id="IPR035965">
    <property type="entry name" value="PAS-like_dom_sf"/>
</dbReference>
<dbReference type="Gene3D" id="3.40.50.300">
    <property type="entry name" value="P-loop containing nucleotide triphosphate hydrolases"/>
    <property type="match status" value="1"/>
</dbReference>
<dbReference type="Pfam" id="PF00069">
    <property type="entry name" value="Pkinase"/>
    <property type="match status" value="1"/>
</dbReference>
<dbReference type="GO" id="GO:0004673">
    <property type="term" value="F:protein histidine kinase activity"/>
    <property type="evidence" value="ECO:0007669"/>
    <property type="project" value="UniProtKB-EC"/>
</dbReference>
<dbReference type="PANTHER" id="PTHR43642">
    <property type="entry name" value="HYBRID SIGNAL TRANSDUCTION HISTIDINE KINASE G"/>
    <property type="match status" value="1"/>
</dbReference>
<evidence type="ECO:0000256" key="4">
    <source>
        <dbReference type="ARBA" id="ARBA00023012"/>
    </source>
</evidence>
<proteinExistence type="predicted"/>
<evidence type="ECO:0000256" key="3">
    <source>
        <dbReference type="ARBA" id="ARBA00022777"/>
    </source>
</evidence>
<gene>
    <name evidence="9" type="ORF">NIES21_23010</name>
</gene>
<comment type="catalytic activity">
    <reaction evidence="1">
        <text>ATP + protein L-histidine = ADP + protein N-phospho-L-histidine.</text>
        <dbReference type="EC" id="2.7.13.3"/>
    </reaction>
</comment>
<dbReference type="InterPro" id="IPR005467">
    <property type="entry name" value="His_kinase_dom"/>
</dbReference>
<dbReference type="InterPro" id="IPR000719">
    <property type="entry name" value="Prot_kinase_dom"/>
</dbReference>
<dbReference type="EMBL" id="AP018174">
    <property type="protein sequence ID" value="BAY16472.1"/>
    <property type="molecule type" value="Genomic_DNA"/>
</dbReference>
<dbReference type="InterPro" id="IPR003018">
    <property type="entry name" value="GAF"/>
</dbReference>
<dbReference type="InterPro" id="IPR008271">
    <property type="entry name" value="Ser/Thr_kinase_AS"/>
</dbReference>
<dbReference type="InterPro" id="IPR000014">
    <property type="entry name" value="PAS"/>
</dbReference>
<dbReference type="InterPro" id="IPR004358">
    <property type="entry name" value="Sig_transdc_His_kin-like_C"/>
</dbReference>
<dbReference type="Proteomes" id="UP000218287">
    <property type="component" value="Chromosome"/>
</dbReference>
<feature type="domain" description="Histidine kinase" evidence="7">
    <location>
        <begin position="1696"/>
        <end position="1952"/>
    </location>
</feature>
<dbReference type="InterPro" id="IPR011009">
    <property type="entry name" value="Kinase-like_dom_sf"/>
</dbReference>
<feature type="coiled-coil region" evidence="5">
    <location>
        <begin position="1653"/>
        <end position="1687"/>
    </location>
</feature>
<organism evidence="9 10">
    <name type="scientific">Anabaenopsis circularis NIES-21</name>
    <dbReference type="NCBI Taxonomy" id="1085406"/>
    <lineage>
        <taxon>Bacteria</taxon>
        <taxon>Bacillati</taxon>
        <taxon>Cyanobacteriota</taxon>
        <taxon>Cyanophyceae</taxon>
        <taxon>Nostocales</taxon>
        <taxon>Nodulariaceae</taxon>
        <taxon>Anabaenopsis</taxon>
    </lineage>
</organism>
<dbReference type="InterPro" id="IPR027417">
    <property type="entry name" value="P-loop_NTPase"/>
</dbReference>
<dbReference type="Gene3D" id="3.30.450.40">
    <property type="match status" value="1"/>
</dbReference>
<dbReference type="GO" id="GO:0005524">
    <property type="term" value="F:ATP binding"/>
    <property type="evidence" value="ECO:0007669"/>
    <property type="project" value="InterPro"/>
</dbReference>
<dbReference type="PROSITE" id="PS50112">
    <property type="entry name" value="PAS"/>
    <property type="match status" value="1"/>
</dbReference>
<dbReference type="Pfam" id="PF02518">
    <property type="entry name" value="HATPase_c"/>
    <property type="match status" value="1"/>
</dbReference>
<dbReference type="SUPFAM" id="SSF56112">
    <property type="entry name" value="Protein kinase-like (PK-like)"/>
    <property type="match status" value="1"/>
</dbReference>
<feature type="domain" description="Protein kinase" evidence="6">
    <location>
        <begin position="14"/>
        <end position="272"/>
    </location>
</feature>
<evidence type="ECO:0000313" key="10">
    <source>
        <dbReference type="Proteomes" id="UP000218287"/>
    </source>
</evidence>
<protein>
    <recommendedName>
        <fullName evidence="2">histidine kinase</fullName>
        <ecNumber evidence="2">2.7.13.3</ecNumber>
    </recommendedName>
</protein>
<dbReference type="Pfam" id="PF13191">
    <property type="entry name" value="AAA_16"/>
    <property type="match status" value="1"/>
</dbReference>
<reference evidence="9 10" key="1">
    <citation type="submission" date="2017-06" db="EMBL/GenBank/DDBJ databases">
        <title>Genome sequencing of cyanobaciteial culture collection at National Institute for Environmental Studies (NIES).</title>
        <authorList>
            <person name="Hirose Y."/>
            <person name="Shimura Y."/>
            <person name="Fujisawa T."/>
            <person name="Nakamura Y."/>
            <person name="Kawachi M."/>
        </authorList>
    </citation>
    <scope>NUCLEOTIDE SEQUENCE [LARGE SCALE GENOMIC DNA]</scope>
    <source>
        <strain evidence="9 10">NIES-21</strain>
    </source>
</reference>
<evidence type="ECO:0000313" key="9">
    <source>
        <dbReference type="EMBL" id="BAY16472.1"/>
    </source>
</evidence>
<dbReference type="CDD" id="cd14014">
    <property type="entry name" value="STKc_PknB_like"/>
    <property type="match status" value="1"/>
</dbReference>
<dbReference type="PANTHER" id="PTHR43642:SF1">
    <property type="entry name" value="HYBRID SIGNAL TRANSDUCTION HISTIDINE KINASE G"/>
    <property type="match status" value="1"/>
</dbReference>
<evidence type="ECO:0000259" key="8">
    <source>
        <dbReference type="PROSITE" id="PS50112"/>
    </source>
</evidence>
<dbReference type="SUPFAM" id="SSF55874">
    <property type="entry name" value="ATPase domain of HSP90 chaperone/DNA topoisomerase II/histidine kinase"/>
    <property type="match status" value="1"/>
</dbReference>
<sequence length="1952" mass="218442">MIIPVDAMAVIPGYNLTEQLYAGSRTVVYRGIRAADQKPVVIKLLNREYPTFSELLQFHNQYTITKNLDFSGIVNALGLEVDRNGYALVMEDFGGLSLREYLRNQKLGLQEFLIIALQMCDILHYLYQNRVIHKDIKPANILINPKTHEIKLIDFSIASLLPKETQTLISPNILEGTLAYLSPEQTGRMNRGIDYRSDFYSLGVTFFELLTGELPFNCEDSMELVHCHIAKMPPSVNSEQIPQVLDNIIQKLTAKNAEDRYQSALGLKHDLEICLSQLKETGQIVNFEIGEWDICDRFIIPETLYGRETEVQQILAAFERIASVQESSHSCSELVLVAGFSGIGKTAVVNEVHKPIVRQRSYFIKGKFDQFNRNIPFSAFVQVLSDLIGQLLTETDQQLKQWQYKILQALGDNAQLIIDIIPDLEKIIGQQSPVQELSGTAAQNRFNLLLHKFIQIFATPEHPLVIFLDDLQWADSASLQLIKLLMSEVNSTYLLLIGAYRDNEVFPGHPLMLTLEEINQMSARVNPINLQPLSELNLNQLVADTLGCRTEASLPLARLVYQKTQGNPFFSTQFIKSLHQDGLINFNFAQGFWECDIAQINQRSLTDDVVEFMALQLQKLPLSTQNVLQLAACIGNQFNLKTLGVVNQQSVKATAADLWQALQAGLILPQSEIYKFYVGQENQNFPDKNAEFVTYKFLHDRVQQAAYSLIPDEEKQVTHLQIGRLLLQDSSDEQKEEHIFEIVSQLNLGQSLITDTAEKLLLAECNLKASQKALVATAYTSAFDYATSGLELLGESAWDEYYSLTLHLHNLAAEAAYLSGNLDVMERYAIVIQQQAQTLTDTVKIAEVKLEAYTNQGQFIFAIEMALDLLNQLGIHLPKQPVPEEIPAAFQVIALQLNGRSAAELLHLPPMTDPTVLAAMRILVKVGVAAYACNPVLFPLVALKKVELSLQYGNANTSVIGYVYYGLLLCAVLEDFSTGYEFGQLALNLCEQLHEKEFYGRTLVLVYFYITFCTHHTQETLAPLQQAYSCGLEVGDLVFAGFGGFTYCLHSYLTGQPLNELMKTINTYSHGIQQIGQQTALNFIKSYQQTVLNLLGQANNPIVLTGAVMDEAVMLETLHQSGDQSGLWFLLTNKVGLCFLFGEYSQTLDVAQQAKQYLGSGAGTLNVPLLYFYESLALLATSGDAEIIAANQEMLQKRALAAPMNFQHKYDLIRAEQHRVLDQKLEAMELYDRSIAGAKANGYIQEEALANELAAKFYLEWGKATVAQAYMQQAYYCYAHWGAKAKTDDLEKKYPQILQHILQQRRFNLNLQETISNATIVTYTSQTSTSHSTSFSHNLDFGAILKASRALLSAIQLDELITNLMQVLLQNSGAQKIALVLPDQANWVVVSVTTIEDLEQSVFSPHPLDSSHDVPIKMIYAVKHTLQPIIIHNITKETTWLADSYIQQYLPKSVVCTPIVNQGQLIGLLYLENSLTSEVFTSDRLEILELICAQAAISLENARLYRDAQNYAQQLEASLAQQQASQVQFRNLADNIPGVVYQFRLAPDGAISVPYISSGCYELYGVDSEDVMTGRQALHTLHHPEDDPVVAQAIAESAQNMTPFEQEWRILLPSGTVKWIQSKARPELQADGAIIWDGVVIDVSDVYDELRLRKLAEIALKQKSQELEQALSNLQQAQLQMVQNEKMSALGNLVAGVAHEMNNPLGFIVASLKQVKPTLADIFAHLKLYQDIFPEAHTEILDHAAEIDLEYTLEDLPKVIDAMVIACERLKNISTSLRTFSRADKDYKVPFNIHQGIDSTILILKHRLKANEQRPAIEIITNYGEIPPIDCFPGQLNQVFMNILANAIDALDDSNSGRKFAEIQLNPNTITIKTFIENRQLKISITDNGKGMTAEIKYKIFDHLFTTKEVGKGTGLGLAIARQIIEEKHGGKITVNSVVGEGTEFIIYLPIA</sequence>
<dbReference type="InterPro" id="IPR053159">
    <property type="entry name" value="Hybrid_Histidine_Kinase"/>
</dbReference>